<gene>
    <name evidence="4" type="ORF">S06H3_15844</name>
</gene>
<dbReference type="PROSITE" id="PS00893">
    <property type="entry name" value="NUDIX_BOX"/>
    <property type="match status" value="1"/>
</dbReference>
<dbReference type="InterPro" id="IPR020476">
    <property type="entry name" value="Nudix_hydrolase"/>
</dbReference>
<organism evidence="4">
    <name type="scientific">marine sediment metagenome</name>
    <dbReference type="NCBI Taxonomy" id="412755"/>
    <lineage>
        <taxon>unclassified sequences</taxon>
        <taxon>metagenomes</taxon>
        <taxon>ecological metagenomes</taxon>
    </lineage>
</organism>
<sequence length="145" mass="16630">MFNVGVFAVIFDDKKRILFCHRTDHDLWNLPGGALEKGEAPWQGVIREVKEETGLDVAVDRLAGVYYTPNQNQIAFSFICKIIGGEPTVTEESDGFSYFQFKEISKNFPPRHRERIKHALEKPQEIVLEIQRTPSVKELIKQGKL</sequence>
<dbReference type="PRINTS" id="PR00502">
    <property type="entry name" value="NUDIXFAMILY"/>
</dbReference>
<dbReference type="GO" id="GO:0016787">
    <property type="term" value="F:hydrolase activity"/>
    <property type="evidence" value="ECO:0007669"/>
    <property type="project" value="UniProtKB-KW"/>
</dbReference>
<evidence type="ECO:0000256" key="2">
    <source>
        <dbReference type="ARBA" id="ARBA00022801"/>
    </source>
</evidence>
<name>X1N367_9ZZZZ</name>
<dbReference type="SUPFAM" id="SSF55811">
    <property type="entry name" value="Nudix"/>
    <property type="match status" value="1"/>
</dbReference>
<accession>X1N367</accession>
<dbReference type="InterPro" id="IPR015797">
    <property type="entry name" value="NUDIX_hydrolase-like_dom_sf"/>
</dbReference>
<dbReference type="AlphaFoldDB" id="X1N367"/>
<evidence type="ECO:0000313" key="4">
    <source>
        <dbReference type="EMBL" id="GAI13039.1"/>
    </source>
</evidence>
<dbReference type="Gene3D" id="3.90.79.10">
    <property type="entry name" value="Nucleoside Triphosphate Pyrophosphohydrolase"/>
    <property type="match status" value="1"/>
</dbReference>
<keyword evidence="2" id="KW-0378">Hydrolase</keyword>
<dbReference type="InterPro" id="IPR020084">
    <property type="entry name" value="NUDIX_hydrolase_CS"/>
</dbReference>
<comment type="caution">
    <text evidence="4">The sequence shown here is derived from an EMBL/GenBank/DDBJ whole genome shotgun (WGS) entry which is preliminary data.</text>
</comment>
<dbReference type="Pfam" id="PF00293">
    <property type="entry name" value="NUDIX"/>
    <property type="match status" value="1"/>
</dbReference>
<comment type="cofactor">
    <cofactor evidence="1">
        <name>Mg(2+)</name>
        <dbReference type="ChEBI" id="CHEBI:18420"/>
    </cofactor>
</comment>
<dbReference type="PROSITE" id="PS51462">
    <property type="entry name" value="NUDIX"/>
    <property type="match status" value="1"/>
</dbReference>
<dbReference type="InterPro" id="IPR000086">
    <property type="entry name" value="NUDIX_hydrolase_dom"/>
</dbReference>
<dbReference type="PANTHER" id="PTHR43046">
    <property type="entry name" value="GDP-MANNOSE MANNOSYL HYDROLASE"/>
    <property type="match status" value="1"/>
</dbReference>
<evidence type="ECO:0000256" key="1">
    <source>
        <dbReference type="ARBA" id="ARBA00001946"/>
    </source>
</evidence>
<proteinExistence type="predicted"/>
<reference evidence="4" key="1">
    <citation type="journal article" date="2014" name="Front. Microbiol.">
        <title>High frequency of phylogenetically diverse reductive dehalogenase-homologous genes in deep subseafloor sedimentary metagenomes.</title>
        <authorList>
            <person name="Kawai M."/>
            <person name="Futagami T."/>
            <person name="Toyoda A."/>
            <person name="Takaki Y."/>
            <person name="Nishi S."/>
            <person name="Hori S."/>
            <person name="Arai W."/>
            <person name="Tsubouchi T."/>
            <person name="Morono Y."/>
            <person name="Uchiyama I."/>
            <person name="Ito T."/>
            <person name="Fujiyama A."/>
            <person name="Inagaki F."/>
            <person name="Takami H."/>
        </authorList>
    </citation>
    <scope>NUCLEOTIDE SEQUENCE</scope>
    <source>
        <strain evidence="4">Expedition CK06-06</strain>
    </source>
</reference>
<dbReference type="EMBL" id="BARV01007810">
    <property type="protein sequence ID" value="GAI13039.1"/>
    <property type="molecule type" value="Genomic_DNA"/>
</dbReference>
<feature type="domain" description="Nudix hydrolase" evidence="3">
    <location>
        <begin position="1"/>
        <end position="124"/>
    </location>
</feature>
<protein>
    <recommendedName>
        <fullName evidence="3">Nudix hydrolase domain-containing protein</fullName>
    </recommendedName>
</protein>
<evidence type="ECO:0000259" key="3">
    <source>
        <dbReference type="PROSITE" id="PS51462"/>
    </source>
</evidence>
<dbReference type="PANTHER" id="PTHR43046:SF16">
    <property type="entry name" value="ADP-RIBOSE PYROPHOSPHATASE YJHB-RELATED"/>
    <property type="match status" value="1"/>
</dbReference>